<dbReference type="Pfam" id="PF09527">
    <property type="entry name" value="ATPase_gene1"/>
    <property type="match status" value="1"/>
</dbReference>
<dbReference type="InterPro" id="IPR032820">
    <property type="entry name" value="ATPase_put"/>
</dbReference>
<evidence type="ECO:0000313" key="3">
    <source>
        <dbReference type="Proteomes" id="UP001254608"/>
    </source>
</evidence>
<organism evidence="2 3">
    <name type="scientific">Banduia mediterranea</name>
    <dbReference type="NCBI Taxonomy" id="3075609"/>
    <lineage>
        <taxon>Bacteria</taxon>
        <taxon>Pseudomonadati</taxon>
        <taxon>Pseudomonadota</taxon>
        <taxon>Gammaproteobacteria</taxon>
        <taxon>Nevskiales</taxon>
        <taxon>Algiphilaceae</taxon>
        <taxon>Banduia</taxon>
    </lineage>
</organism>
<keyword evidence="1" id="KW-0472">Membrane</keyword>
<protein>
    <submittedName>
        <fullName evidence="2">AtpZ/AtpI family protein</fullName>
    </submittedName>
</protein>
<evidence type="ECO:0000256" key="1">
    <source>
        <dbReference type="SAM" id="Phobius"/>
    </source>
</evidence>
<dbReference type="InterPro" id="IPR011744">
    <property type="entry name" value="ATPase_gene1"/>
</dbReference>
<dbReference type="NCBIfam" id="TIGR02230">
    <property type="entry name" value="ATPase_gene1"/>
    <property type="match status" value="1"/>
</dbReference>
<gene>
    <name evidence="2" type="ORF">RM530_09035</name>
</gene>
<keyword evidence="3" id="KW-1185">Reference proteome</keyword>
<keyword evidence="1" id="KW-0812">Transmembrane</keyword>
<feature type="transmembrane region" description="Helical" evidence="1">
    <location>
        <begin position="37"/>
        <end position="57"/>
    </location>
</feature>
<dbReference type="Proteomes" id="UP001254608">
    <property type="component" value="Unassembled WGS sequence"/>
</dbReference>
<feature type="transmembrane region" description="Helical" evidence="1">
    <location>
        <begin position="69"/>
        <end position="88"/>
    </location>
</feature>
<comment type="caution">
    <text evidence="2">The sequence shown here is derived from an EMBL/GenBank/DDBJ whole genome shotgun (WGS) entry which is preliminary data.</text>
</comment>
<accession>A0ABU2WI07</accession>
<name>A0ABU2WI07_9GAMM</name>
<proteinExistence type="predicted"/>
<evidence type="ECO:0000313" key="2">
    <source>
        <dbReference type="EMBL" id="MDT0497505.1"/>
    </source>
</evidence>
<dbReference type="EMBL" id="JAVRIC010000010">
    <property type="protein sequence ID" value="MDT0497505.1"/>
    <property type="molecule type" value="Genomic_DNA"/>
</dbReference>
<sequence>MSPHGKDEDEVLAGVRRRVERERRWQREGDPSLARQFARVGVLGWLVVVPALLGIALGRWLDHHFDSGVFFGGALLFAGICLGCWSGWRWMQES</sequence>
<keyword evidence="1" id="KW-1133">Transmembrane helix</keyword>
<reference evidence="2 3" key="1">
    <citation type="submission" date="2023-09" db="EMBL/GenBank/DDBJ databases">
        <authorList>
            <person name="Rey-Velasco X."/>
        </authorList>
    </citation>
    <scope>NUCLEOTIDE SEQUENCE [LARGE SCALE GENOMIC DNA]</scope>
    <source>
        <strain evidence="2 3">W345</strain>
    </source>
</reference>
<dbReference type="RefSeq" id="WP_311364896.1">
    <property type="nucleotide sequence ID" value="NZ_JAVRIC010000010.1"/>
</dbReference>